<sequence length="68" mass="8204">MSLNEDLKIPKEECEEYEFVIKDLQDRLEVMSKTNKTMEKELCQLKNKLLMLKKKKIYLGFIITLFFV</sequence>
<organism evidence="1">
    <name type="scientific">Manihot esculenta</name>
    <name type="common">Cassava</name>
    <name type="synonym">Jatropha manihot</name>
    <dbReference type="NCBI Taxonomy" id="3983"/>
    <lineage>
        <taxon>Eukaryota</taxon>
        <taxon>Viridiplantae</taxon>
        <taxon>Streptophyta</taxon>
        <taxon>Embryophyta</taxon>
        <taxon>Tracheophyta</taxon>
        <taxon>Spermatophyta</taxon>
        <taxon>Magnoliopsida</taxon>
        <taxon>eudicotyledons</taxon>
        <taxon>Gunneridae</taxon>
        <taxon>Pentapetalae</taxon>
        <taxon>rosids</taxon>
        <taxon>fabids</taxon>
        <taxon>Malpighiales</taxon>
        <taxon>Euphorbiaceae</taxon>
        <taxon>Crotonoideae</taxon>
        <taxon>Manihoteae</taxon>
        <taxon>Manihot</taxon>
    </lineage>
</organism>
<gene>
    <name evidence="1" type="ORF">MANES_11G107900</name>
</gene>
<dbReference type="AlphaFoldDB" id="A0A2C9V1T7"/>
<protein>
    <submittedName>
        <fullName evidence="1">Uncharacterized protein</fullName>
    </submittedName>
</protein>
<dbReference type="EMBL" id="CM004397">
    <property type="protein sequence ID" value="OAY37523.1"/>
    <property type="molecule type" value="Genomic_DNA"/>
</dbReference>
<proteinExistence type="predicted"/>
<name>A0A2C9V1T7_MANES</name>
<accession>A0A2C9V1T7</accession>
<evidence type="ECO:0000313" key="1">
    <source>
        <dbReference type="EMBL" id="OAY37523.1"/>
    </source>
</evidence>
<reference evidence="1" key="1">
    <citation type="submission" date="2016-02" db="EMBL/GenBank/DDBJ databases">
        <title>WGS assembly of Manihot esculenta.</title>
        <authorList>
            <person name="Bredeson J.V."/>
            <person name="Prochnik S.E."/>
            <person name="Lyons J.B."/>
            <person name="Schmutz J."/>
            <person name="Grimwood J."/>
            <person name="Vrebalov J."/>
            <person name="Bart R.S."/>
            <person name="Amuge T."/>
            <person name="Ferguson M.E."/>
            <person name="Green R."/>
            <person name="Putnam N."/>
            <person name="Stites J."/>
            <person name="Rounsley S."/>
            <person name="Rokhsar D.S."/>
        </authorList>
    </citation>
    <scope>NUCLEOTIDE SEQUENCE [LARGE SCALE GENOMIC DNA]</scope>
    <source>
        <tissue evidence="1">Leaf</tissue>
    </source>
</reference>